<evidence type="ECO:0000313" key="2">
    <source>
        <dbReference type="Proteomes" id="UP000479190"/>
    </source>
</evidence>
<organism evidence="1 2">
    <name type="scientific">Trichogramma brassicae</name>
    <dbReference type="NCBI Taxonomy" id="86971"/>
    <lineage>
        <taxon>Eukaryota</taxon>
        <taxon>Metazoa</taxon>
        <taxon>Ecdysozoa</taxon>
        <taxon>Arthropoda</taxon>
        <taxon>Hexapoda</taxon>
        <taxon>Insecta</taxon>
        <taxon>Pterygota</taxon>
        <taxon>Neoptera</taxon>
        <taxon>Endopterygota</taxon>
        <taxon>Hymenoptera</taxon>
        <taxon>Apocrita</taxon>
        <taxon>Proctotrupomorpha</taxon>
        <taxon>Chalcidoidea</taxon>
        <taxon>Trichogrammatidae</taxon>
        <taxon>Trichogramma</taxon>
    </lineage>
</organism>
<sequence length="80" mass="8844">FGLARMAEEPQQKVVLENGVFTLLLPVSEDERLLCPACPARRGYSGNSKIENLLRHQKDSHADAAVVFQSVLGVWLYCAS</sequence>
<reference evidence="1 2" key="1">
    <citation type="submission" date="2020-02" db="EMBL/GenBank/DDBJ databases">
        <authorList>
            <person name="Ferguson B K."/>
        </authorList>
    </citation>
    <scope>NUCLEOTIDE SEQUENCE [LARGE SCALE GENOMIC DNA]</scope>
</reference>
<keyword evidence="2" id="KW-1185">Reference proteome</keyword>
<proteinExistence type="predicted"/>
<protein>
    <submittedName>
        <fullName evidence="1">Uncharacterized protein</fullName>
    </submittedName>
</protein>
<name>A0A6H5I0M2_9HYME</name>
<dbReference type="AlphaFoldDB" id="A0A6H5I0M2"/>
<dbReference type="EMBL" id="CADCXV010000003">
    <property type="protein sequence ID" value="CAB0027818.1"/>
    <property type="molecule type" value="Genomic_DNA"/>
</dbReference>
<gene>
    <name evidence="1" type="ORF">TBRA_LOCUS48</name>
</gene>
<feature type="non-terminal residue" evidence="1">
    <location>
        <position position="1"/>
    </location>
</feature>
<accession>A0A6H5I0M2</accession>
<evidence type="ECO:0000313" key="1">
    <source>
        <dbReference type="EMBL" id="CAB0027818.1"/>
    </source>
</evidence>
<dbReference type="Proteomes" id="UP000479190">
    <property type="component" value="Unassembled WGS sequence"/>
</dbReference>